<accession>A0ABU4SJV5</accession>
<keyword evidence="8" id="KW-0902">Two-component regulatory system</keyword>
<evidence type="ECO:0000256" key="7">
    <source>
        <dbReference type="ARBA" id="ARBA00022840"/>
    </source>
</evidence>
<dbReference type="Pfam" id="PF02518">
    <property type="entry name" value="HATPase_c"/>
    <property type="match status" value="1"/>
</dbReference>
<evidence type="ECO:0000256" key="5">
    <source>
        <dbReference type="ARBA" id="ARBA00022741"/>
    </source>
</evidence>
<dbReference type="InterPro" id="IPR011712">
    <property type="entry name" value="Sig_transdc_His_kin_sub3_dim/P"/>
</dbReference>
<keyword evidence="5" id="KW-0547">Nucleotide-binding</keyword>
<keyword evidence="9" id="KW-0472">Membrane</keyword>
<proteinExistence type="predicted"/>
<keyword evidence="4" id="KW-0808">Transferase</keyword>
<feature type="transmembrane region" description="Helical" evidence="9">
    <location>
        <begin position="12"/>
        <end position="32"/>
    </location>
</feature>
<name>A0ABU4SJV5_9GAMM</name>
<evidence type="ECO:0000256" key="3">
    <source>
        <dbReference type="ARBA" id="ARBA00022553"/>
    </source>
</evidence>
<keyword evidence="7" id="KW-0067">ATP-binding</keyword>
<evidence type="ECO:0000259" key="10">
    <source>
        <dbReference type="PROSITE" id="PS50109"/>
    </source>
</evidence>
<dbReference type="InterPro" id="IPR036890">
    <property type="entry name" value="HATPase_C_sf"/>
</dbReference>
<organism evidence="11 12">
    <name type="scientific">Xenorhabdus littoralis</name>
    <dbReference type="NCBI Taxonomy" id="2582835"/>
    <lineage>
        <taxon>Bacteria</taxon>
        <taxon>Pseudomonadati</taxon>
        <taxon>Pseudomonadota</taxon>
        <taxon>Gammaproteobacteria</taxon>
        <taxon>Enterobacterales</taxon>
        <taxon>Morganellaceae</taxon>
        <taxon>Xenorhabdus</taxon>
    </lineage>
</organism>
<dbReference type="Pfam" id="PF07730">
    <property type="entry name" value="HisKA_3"/>
    <property type="match status" value="1"/>
</dbReference>
<dbReference type="PROSITE" id="PS50109">
    <property type="entry name" value="HIS_KIN"/>
    <property type="match status" value="1"/>
</dbReference>
<evidence type="ECO:0000256" key="4">
    <source>
        <dbReference type="ARBA" id="ARBA00022679"/>
    </source>
</evidence>
<dbReference type="EMBL" id="VCDP01000023">
    <property type="protein sequence ID" value="MDX7998932.1"/>
    <property type="molecule type" value="Genomic_DNA"/>
</dbReference>
<comment type="caution">
    <text evidence="11">The sequence shown here is derived from an EMBL/GenBank/DDBJ whole genome shotgun (WGS) entry which is preliminary data.</text>
</comment>
<keyword evidence="6" id="KW-0418">Kinase</keyword>
<keyword evidence="3" id="KW-0597">Phosphoprotein</keyword>
<dbReference type="CDD" id="cd16917">
    <property type="entry name" value="HATPase_UhpB-NarQ-NarX-like"/>
    <property type="match status" value="1"/>
</dbReference>
<dbReference type="InterPro" id="IPR005467">
    <property type="entry name" value="His_kinase_dom"/>
</dbReference>
<evidence type="ECO:0000313" key="11">
    <source>
        <dbReference type="EMBL" id="MDX7998932.1"/>
    </source>
</evidence>
<sequence length="418" mass="48749">MKTFSDNPVTATGWLCGTAIAINLLVLLFLGFNTPLTLIEKLWAIFNVLSTVCLFIFLHKARIIYLRMTLFPTKEQKKIALLKREKQQLSFLISIYSQLNFNTSLSDNFYMTFYRLNQLIPFNEVRITLYHPQRKYHFEFPDNDLEIHLPRIQKWDLYDKQTFHGVVQIMIHKDNPLSSNERNLIQSVADALAKHLSIKKVLRQQIKQSISDDRKAISRELHDTVAQSFLFLKIQINSLHFRTDKFSRQGLISLRMIKEELDIAGQQFRQILASLRTEKSHHDLHESLKALIKEFNHRLGFNIEFHYRITHQIISIGQGRHLVQIIREALNNCYKHASASWISIRIYPVGKKIITVISDNGRGMPQSLVEREQFGLAIMRERVSLISGKIKIKKRKKSGTEIEVQFPAQGDRGHHVKN</sequence>
<dbReference type="Gene3D" id="3.30.565.10">
    <property type="entry name" value="Histidine kinase-like ATPase, C-terminal domain"/>
    <property type="match status" value="1"/>
</dbReference>
<dbReference type="Proteomes" id="UP001271640">
    <property type="component" value="Unassembled WGS sequence"/>
</dbReference>
<evidence type="ECO:0000313" key="12">
    <source>
        <dbReference type="Proteomes" id="UP001271640"/>
    </source>
</evidence>
<keyword evidence="9" id="KW-0812">Transmembrane</keyword>
<dbReference type="SMART" id="SM00387">
    <property type="entry name" value="HATPase_c"/>
    <property type="match status" value="1"/>
</dbReference>
<keyword evidence="9" id="KW-1133">Transmembrane helix</keyword>
<feature type="domain" description="Histidine kinase" evidence="10">
    <location>
        <begin position="216"/>
        <end position="410"/>
    </location>
</feature>
<dbReference type="InterPro" id="IPR003594">
    <property type="entry name" value="HATPase_dom"/>
</dbReference>
<dbReference type="PANTHER" id="PTHR24421:SF10">
    <property type="entry name" value="NITRATE_NITRITE SENSOR PROTEIN NARQ"/>
    <property type="match status" value="1"/>
</dbReference>
<evidence type="ECO:0000256" key="2">
    <source>
        <dbReference type="ARBA" id="ARBA00012438"/>
    </source>
</evidence>
<protein>
    <recommendedName>
        <fullName evidence="2">histidine kinase</fullName>
        <ecNumber evidence="2">2.7.13.3</ecNumber>
    </recommendedName>
</protein>
<evidence type="ECO:0000256" key="6">
    <source>
        <dbReference type="ARBA" id="ARBA00022777"/>
    </source>
</evidence>
<feature type="transmembrane region" description="Helical" evidence="9">
    <location>
        <begin position="38"/>
        <end position="58"/>
    </location>
</feature>
<reference evidence="12" key="1">
    <citation type="journal article" date="2024" name="Toxins">
        <title>Genome Sequence Analysis of Native Xenorhabdus Strains Isolated from Entomopathogenic Nematodes in Argentina.</title>
        <authorList>
            <person name="Palma L."/>
            <person name="Frizzo L."/>
            <person name="Kaiser S."/>
            <person name="Berry C."/>
            <person name="Caballero P."/>
            <person name="Bode H.B."/>
            <person name="Del Valle E.E."/>
        </authorList>
    </citation>
    <scope>NUCLEOTIDE SEQUENCE [LARGE SCALE GENOMIC DNA]</scope>
    <source>
        <strain evidence="12">Reich</strain>
    </source>
</reference>
<keyword evidence="12" id="KW-1185">Reference proteome</keyword>
<evidence type="ECO:0000256" key="1">
    <source>
        <dbReference type="ARBA" id="ARBA00000085"/>
    </source>
</evidence>
<gene>
    <name evidence="11" type="ORF">FE394_06920</name>
</gene>
<dbReference type="SUPFAM" id="SSF55874">
    <property type="entry name" value="ATPase domain of HSP90 chaperone/DNA topoisomerase II/histidine kinase"/>
    <property type="match status" value="1"/>
</dbReference>
<dbReference type="InterPro" id="IPR050482">
    <property type="entry name" value="Sensor_HK_TwoCompSys"/>
</dbReference>
<dbReference type="EC" id="2.7.13.3" evidence="2"/>
<dbReference type="Gene3D" id="1.20.5.1930">
    <property type="match status" value="1"/>
</dbReference>
<dbReference type="RefSeq" id="WP_319925671.1">
    <property type="nucleotide sequence ID" value="NZ_VCDP01000023.1"/>
</dbReference>
<evidence type="ECO:0000256" key="8">
    <source>
        <dbReference type="ARBA" id="ARBA00023012"/>
    </source>
</evidence>
<comment type="catalytic activity">
    <reaction evidence="1">
        <text>ATP + protein L-histidine = ADP + protein N-phospho-L-histidine.</text>
        <dbReference type="EC" id="2.7.13.3"/>
    </reaction>
</comment>
<dbReference type="PANTHER" id="PTHR24421">
    <property type="entry name" value="NITRATE/NITRITE SENSOR PROTEIN NARX-RELATED"/>
    <property type="match status" value="1"/>
</dbReference>
<evidence type="ECO:0000256" key="9">
    <source>
        <dbReference type="SAM" id="Phobius"/>
    </source>
</evidence>